<evidence type="ECO:0000313" key="2">
    <source>
        <dbReference type="Proteomes" id="UP001163603"/>
    </source>
</evidence>
<protein>
    <submittedName>
        <fullName evidence="1">Uncharacterized protein</fullName>
    </submittedName>
</protein>
<name>A0ACC0X4S3_9ROSI</name>
<gene>
    <name evidence="1" type="ORF">Pint_33766</name>
</gene>
<dbReference type="EMBL" id="CM047749">
    <property type="protein sequence ID" value="KAJ0010330.1"/>
    <property type="molecule type" value="Genomic_DNA"/>
</dbReference>
<sequence length="61" mass="6983">MKLFKEESARFYAAEVVIGLEYLQCLGIIYRDLKPGKILLQKDGHIVLSDFDLSFMTSCKP</sequence>
<organism evidence="1 2">
    <name type="scientific">Pistacia integerrima</name>
    <dbReference type="NCBI Taxonomy" id="434235"/>
    <lineage>
        <taxon>Eukaryota</taxon>
        <taxon>Viridiplantae</taxon>
        <taxon>Streptophyta</taxon>
        <taxon>Embryophyta</taxon>
        <taxon>Tracheophyta</taxon>
        <taxon>Spermatophyta</taxon>
        <taxon>Magnoliopsida</taxon>
        <taxon>eudicotyledons</taxon>
        <taxon>Gunneridae</taxon>
        <taxon>Pentapetalae</taxon>
        <taxon>rosids</taxon>
        <taxon>malvids</taxon>
        <taxon>Sapindales</taxon>
        <taxon>Anacardiaceae</taxon>
        <taxon>Pistacia</taxon>
    </lineage>
</organism>
<keyword evidence="2" id="KW-1185">Reference proteome</keyword>
<evidence type="ECO:0000313" key="1">
    <source>
        <dbReference type="EMBL" id="KAJ0010330.1"/>
    </source>
</evidence>
<proteinExistence type="predicted"/>
<reference evidence="2" key="1">
    <citation type="journal article" date="2023" name="G3 (Bethesda)">
        <title>Genome assembly and association tests identify interacting loci associated with vigor, precocity, and sex in interspecific pistachio rootstocks.</title>
        <authorList>
            <person name="Palmer W."/>
            <person name="Jacygrad E."/>
            <person name="Sagayaradj S."/>
            <person name="Cavanaugh K."/>
            <person name="Han R."/>
            <person name="Bertier L."/>
            <person name="Beede B."/>
            <person name="Kafkas S."/>
            <person name="Golino D."/>
            <person name="Preece J."/>
            <person name="Michelmore R."/>
        </authorList>
    </citation>
    <scope>NUCLEOTIDE SEQUENCE [LARGE SCALE GENOMIC DNA]</scope>
</reference>
<comment type="caution">
    <text evidence="1">The sequence shown here is derived from an EMBL/GenBank/DDBJ whole genome shotgun (WGS) entry which is preliminary data.</text>
</comment>
<dbReference type="Proteomes" id="UP001163603">
    <property type="component" value="Chromosome 14"/>
</dbReference>
<accession>A0ACC0X4S3</accession>